<dbReference type="AlphaFoldDB" id="A0A8A1MIJ3"/>
<dbReference type="OrthoDB" id="10455603at2759"/>
<dbReference type="Proteomes" id="UP000663671">
    <property type="component" value="Chromosome 3"/>
</dbReference>
<evidence type="ECO:0000256" key="1">
    <source>
        <dbReference type="SAM" id="MobiDB-lite"/>
    </source>
</evidence>
<evidence type="ECO:0000313" key="2">
    <source>
        <dbReference type="EMBL" id="QSS66438.1"/>
    </source>
</evidence>
<dbReference type="VEuPathDB" id="FungiDB:I7I51_07295"/>
<feature type="region of interest" description="Disordered" evidence="1">
    <location>
        <begin position="1"/>
        <end position="21"/>
    </location>
</feature>
<protein>
    <submittedName>
        <fullName evidence="2">Uncharacterized protein</fullName>
    </submittedName>
</protein>
<evidence type="ECO:0000313" key="3">
    <source>
        <dbReference type="Proteomes" id="UP000663671"/>
    </source>
</evidence>
<gene>
    <name evidence="2" type="ORF">I7I51_07295</name>
</gene>
<organism evidence="2 3">
    <name type="scientific">Ajellomyces capsulatus</name>
    <name type="common">Darling's disease fungus</name>
    <name type="synonym">Histoplasma capsulatum</name>
    <dbReference type="NCBI Taxonomy" id="5037"/>
    <lineage>
        <taxon>Eukaryota</taxon>
        <taxon>Fungi</taxon>
        <taxon>Dikarya</taxon>
        <taxon>Ascomycota</taxon>
        <taxon>Pezizomycotina</taxon>
        <taxon>Eurotiomycetes</taxon>
        <taxon>Eurotiomycetidae</taxon>
        <taxon>Onygenales</taxon>
        <taxon>Ajellomycetaceae</taxon>
        <taxon>Histoplasma</taxon>
    </lineage>
</organism>
<feature type="region of interest" description="Disordered" evidence="1">
    <location>
        <begin position="48"/>
        <end position="83"/>
    </location>
</feature>
<name>A0A8A1MIJ3_AJECA</name>
<feature type="compositionally biased region" description="Basic and acidic residues" evidence="1">
    <location>
        <begin position="74"/>
        <end position="83"/>
    </location>
</feature>
<sequence length="236" mass="25525">MPDDDWGSQDPGGDSDSEHRNSGLCSCNYWAKYRVHALGWSRGVVADNQPSASPQKTGRLDSGPNQRKVKKERKTIPTDGHDHGIIITWPSFGNTPHKILIQARKSSQGRKKETKTLARFRFVPTHPIASSAGSPFPVPSTPACTGDHEAFACMYFWPLLVPLAPAPPSTRISGLKSQSRQGSTEPGRGTAYCSSGSLMGRGYRSHHTPFHVTVSSFMTSHSQTGGTGDVGARIQV</sequence>
<reference evidence="2" key="1">
    <citation type="submission" date="2021-01" db="EMBL/GenBank/DDBJ databases">
        <title>Chromosome-level genome assembly of a human fungal pathogen reveals clustering of transcriptionally co-regulated genes.</title>
        <authorList>
            <person name="Voorhies M."/>
            <person name="Cohen S."/>
            <person name="Shea T.P."/>
            <person name="Petrus S."/>
            <person name="Munoz J.F."/>
            <person name="Poplawski S."/>
            <person name="Goldman W.E."/>
            <person name="Michael T."/>
            <person name="Cuomo C.A."/>
            <person name="Sil A."/>
            <person name="Beyhan S."/>
        </authorList>
    </citation>
    <scope>NUCLEOTIDE SEQUENCE</scope>
    <source>
        <strain evidence="2">WU24</strain>
    </source>
</reference>
<accession>A0A8A1MIJ3</accession>
<feature type="compositionally biased region" description="Polar residues" evidence="1">
    <location>
        <begin position="170"/>
        <end position="184"/>
    </location>
</feature>
<proteinExistence type="predicted"/>
<feature type="region of interest" description="Disordered" evidence="1">
    <location>
        <begin position="170"/>
        <end position="192"/>
    </location>
</feature>
<dbReference type="EMBL" id="CP069115">
    <property type="protein sequence ID" value="QSS66438.1"/>
    <property type="molecule type" value="Genomic_DNA"/>
</dbReference>